<name>Q1JZH6_DESA6</name>
<comment type="caution">
    <text evidence="1">The sequence shown here is derived from an EMBL/GenBank/DDBJ whole genome shotgun (WGS) entry which is preliminary data.</text>
</comment>
<dbReference type="PANTHER" id="PTHR36529">
    <property type="entry name" value="SLL1095 PROTEIN"/>
    <property type="match status" value="1"/>
</dbReference>
<evidence type="ECO:0000313" key="1">
    <source>
        <dbReference type="EMBL" id="EAT15591.1"/>
    </source>
</evidence>
<dbReference type="Gene3D" id="3.90.550.10">
    <property type="entry name" value="Spore Coat Polysaccharide Biosynthesis Protein SpsA, Chain A"/>
    <property type="match status" value="1"/>
</dbReference>
<proteinExistence type="predicted"/>
<gene>
    <name evidence="1" type="ORF">Dace_1453</name>
</gene>
<sequence length="219" mass="24956">MRNASVLLIFAKQPLAGQVKTRLTPDLTPCQAATLYAFSLRQTIAALSRDDDYDVVICYSGERSYFAERYPQCQLVCQGQGDLGQRLKRMFHHAIQCGWQRVCVVGTDSPDLPRERVLQAFKALEDNDFVVVPAEDGGYVLAGASDYYPTVFEQIDWSSERVLEQTRTRLVSCQLRYHLLPPWEDIDDVGSLRRYAQRHADNGCSRYALRCLQGNRNLK</sequence>
<dbReference type="InterPro" id="IPR018641">
    <property type="entry name" value="Trfase_1_rSAM/seldom-assoc"/>
</dbReference>
<reference evidence="1" key="2">
    <citation type="submission" date="2006-05" db="EMBL/GenBank/DDBJ databases">
        <title>Sequencing of the draft genome and assembly of Desulfuromonas acetoxidans DSM 684.</title>
        <authorList>
            <consortium name="US DOE Joint Genome Institute (JGI-PGF)"/>
            <person name="Copeland A."/>
            <person name="Lucas S."/>
            <person name="Lapidus A."/>
            <person name="Barry K."/>
            <person name="Detter J.C."/>
            <person name="Glavina del Rio T."/>
            <person name="Hammon N."/>
            <person name="Israni S."/>
            <person name="Dalin E."/>
            <person name="Tice H."/>
            <person name="Bruce D."/>
            <person name="Pitluck S."/>
            <person name="Richardson P."/>
        </authorList>
    </citation>
    <scope>NUCLEOTIDE SEQUENCE [LARGE SCALE GENOMIC DNA]</scope>
    <source>
        <strain evidence="1">DSM 684</strain>
    </source>
</reference>
<dbReference type="Proteomes" id="UP000005695">
    <property type="component" value="Unassembled WGS sequence"/>
</dbReference>
<dbReference type="InterPro" id="IPR029044">
    <property type="entry name" value="Nucleotide-diphossugar_trans"/>
</dbReference>
<dbReference type="AlphaFoldDB" id="Q1JZH6"/>
<evidence type="ECO:0000313" key="2">
    <source>
        <dbReference type="Proteomes" id="UP000005695"/>
    </source>
</evidence>
<protein>
    <recommendedName>
        <fullName evidence="3">Glycosyltransferase</fullName>
    </recommendedName>
</protein>
<keyword evidence="2" id="KW-1185">Reference proteome</keyword>
<dbReference type="NCBIfam" id="TIGR04282">
    <property type="entry name" value="glyco_like_cofC"/>
    <property type="match status" value="1"/>
</dbReference>
<dbReference type="EMBL" id="AAEW02000009">
    <property type="protein sequence ID" value="EAT15591.1"/>
    <property type="molecule type" value="Genomic_DNA"/>
</dbReference>
<evidence type="ECO:0008006" key="3">
    <source>
        <dbReference type="Google" id="ProtNLM"/>
    </source>
</evidence>
<dbReference type="SUPFAM" id="SSF53448">
    <property type="entry name" value="Nucleotide-diphospho-sugar transferases"/>
    <property type="match status" value="1"/>
</dbReference>
<dbReference type="PANTHER" id="PTHR36529:SF1">
    <property type="entry name" value="GLYCOSYLTRANSFERASE"/>
    <property type="match status" value="1"/>
</dbReference>
<dbReference type="Pfam" id="PF09837">
    <property type="entry name" value="DUF2064"/>
    <property type="match status" value="1"/>
</dbReference>
<organism evidence="1 2">
    <name type="scientific">Desulfuromonas acetoxidans (strain DSM 684 / 11070)</name>
    <dbReference type="NCBI Taxonomy" id="281689"/>
    <lineage>
        <taxon>Bacteria</taxon>
        <taxon>Pseudomonadati</taxon>
        <taxon>Thermodesulfobacteriota</taxon>
        <taxon>Desulfuromonadia</taxon>
        <taxon>Desulfuromonadales</taxon>
        <taxon>Desulfuromonadaceae</taxon>
        <taxon>Desulfuromonas</taxon>
    </lineage>
</organism>
<reference evidence="1" key="1">
    <citation type="submission" date="2006-05" db="EMBL/GenBank/DDBJ databases">
        <title>Annotation of the draft genome assembly of Desulfuromonas acetoxidans DSM 684.</title>
        <authorList>
            <consortium name="US DOE Joint Genome Institute (JGI-ORNL)"/>
            <person name="Larimer F."/>
            <person name="Land M."/>
            <person name="Hauser L."/>
        </authorList>
    </citation>
    <scope>NUCLEOTIDE SEQUENCE [LARGE SCALE GENOMIC DNA]</scope>
    <source>
        <strain evidence="1">DSM 684</strain>
    </source>
</reference>
<accession>Q1JZH6</accession>